<keyword evidence="5 6" id="KW-0472">Membrane</keyword>
<dbReference type="Pfam" id="PF00892">
    <property type="entry name" value="EamA"/>
    <property type="match status" value="2"/>
</dbReference>
<feature type="transmembrane region" description="Helical" evidence="6">
    <location>
        <begin position="218"/>
        <end position="237"/>
    </location>
</feature>
<feature type="transmembrane region" description="Helical" evidence="6">
    <location>
        <begin position="128"/>
        <end position="146"/>
    </location>
</feature>
<evidence type="ECO:0000256" key="6">
    <source>
        <dbReference type="SAM" id="Phobius"/>
    </source>
</evidence>
<name>I6YTW9_MELRP</name>
<protein>
    <recommendedName>
        <fullName evidence="7">EamA domain-containing protein</fullName>
    </recommendedName>
</protein>
<dbReference type="KEGG" id="mro:MROS_0720"/>
<organism evidence="8 9">
    <name type="scientific">Melioribacter roseus (strain DSM 23840 / JCM 17771 / VKM B-2668 / P3M-2)</name>
    <dbReference type="NCBI Taxonomy" id="1191523"/>
    <lineage>
        <taxon>Bacteria</taxon>
        <taxon>Pseudomonadati</taxon>
        <taxon>Ignavibacteriota</taxon>
        <taxon>Ignavibacteria</taxon>
        <taxon>Ignavibacteriales</taxon>
        <taxon>Melioribacteraceae</taxon>
        <taxon>Melioribacter</taxon>
    </lineage>
</organism>
<feature type="transmembrane region" description="Helical" evidence="6">
    <location>
        <begin position="273"/>
        <end position="289"/>
    </location>
</feature>
<evidence type="ECO:0000256" key="1">
    <source>
        <dbReference type="ARBA" id="ARBA00004141"/>
    </source>
</evidence>
<proteinExistence type="inferred from homology"/>
<evidence type="ECO:0000256" key="2">
    <source>
        <dbReference type="ARBA" id="ARBA00007362"/>
    </source>
</evidence>
<feature type="domain" description="EamA" evidence="7">
    <location>
        <begin position="12"/>
        <end position="144"/>
    </location>
</feature>
<gene>
    <name evidence="8" type="ordered locus">MROS_0720</name>
</gene>
<keyword evidence="9" id="KW-1185">Reference proteome</keyword>
<comment type="subcellular location">
    <subcellularLocation>
        <location evidence="1">Membrane</location>
        <topology evidence="1">Multi-pass membrane protein</topology>
    </subcellularLocation>
</comment>
<evidence type="ECO:0000256" key="4">
    <source>
        <dbReference type="ARBA" id="ARBA00022989"/>
    </source>
</evidence>
<feature type="transmembrane region" description="Helical" evidence="6">
    <location>
        <begin position="249"/>
        <end position="267"/>
    </location>
</feature>
<feature type="transmembrane region" description="Helical" evidence="6">
    <location>
        <begin position="152"/>
        <end position="174"/>
    </location>
</feature>
<dbReference type="EMBL" id="CP003557">
    <property type="protein sequence ID" value="AFN73962.1"/>
    <property type="molecule type" value="Genomic_DNA"/>
</dbReference>
<dbReference type="Proteomes" id="UP000009011">
    <property type="component" value="Chromosome"/>
</dbReference>
<dbReference type="PATRIC" id="fig|1191523.3.peg.753"/>
<dbReference type="InterPro" id="IPR000620">
    <property type="entry name" value="EamA_dom"/>
</dbReference>
<evidence type="ECO:0000256" key="3">
    <source>
        <dbReference type="ARBA" id="ARBA00022692"/>
    </source>
</evidence>
<feature type="transmembrane region" description="Helical" evidence="6">
    <location>
        <begin position="7"/>
        <end position="31"/>
    </location>
</feature>
<feature type="transmembrane region" description="Helical" evidence="6">
    <location>
        <begin position="75"/>
        <end position="96"/>
    </location>
</feature>
<dbReference type="GO" id="GO:0016020">
    <property type="term" value="C:membrane"/>
    <property type="evidence" value="ECO:0007669"/>
    <property type="project" value="UniProtKB-SubCell"/>
</dbReference>
<dbReference type="eggNOG" id="COG0697">
    <property type="taxonomic scope" value="Bacteria"/>
</dbReference>
<evidence type="ECO:0000259" key="7">
    <source>
        <dbReference type="Pfam" id="PF00892"/>
    </source>
</evidence>
<feature type="transmembrane region" description="Helical" evidence="6">
    <location>
        <begin position="186"/>
        <end position="206"/>
    </location>
</feature>
<accession>I6YTW9</accession>
<feature type="domain" description="EamA" evidence="7">
    <location>
        <begin position="157"/>
        <end position="289"/>
    </location>
</feature>
<dbReference type="PANTHER" id="PTHR32322">
    <property type="entry name" value="INNER MEMBRANE TRANSPORTER"/>
    <property type="match status" value="1"/>
</dbReference>
<dbReference type="PANTHER" id="PTHR32322:SF2">
    <property type="entry name" value="EAMA DOMAIN-CONTAINING PROTEIN"/>
    <property type="match status" value="1"/>
</dbReference>
<dbReference type="AlphaFoldDB" id="I6YTW9"/>
<evidence type="ECO:0000256" key="5">
    <source>
        <dbReference type="ARBA" id="ARBA00023136"/>
    </source>
</evidence>
<dbReference type="STRING" id="1191523.MROS_0720"/>
<evidence type="ECO:0000313" key="9">
    <source>
        <dbReference type="Proteomes" id="UP000009011"/>
    </source>
</evidence>
<sequence>METRRRLLPVFEALFVTFLWSTSYIIIKWGLKEIPPLFYAGLRYSLAFIIFLPFVIKKNQIDELKRLTRKDFKKLFLLGFIFYFATQGTQFIGLSLLPSVTVSLMLNFTPLAVLAMGIIFLDERPGKIQIVGIVIFLAGTLIYFLPVDLNNAQLAGMGVMTLGVAANAAASVLGREINRGHKFTPLTITFVSMGTGSFLLLLTAIIFEGFPSIGFEDWIYILWLAGINTALAFTLWNKTLRELTAVESSVINNTMLIQIAVLSFLFLGESLNAKEITGLIIVFVGAVLVQKRKRK</sequence>
<dbReference type="RefSeq" id="WP_014855398.1">
    <property type="nucleotide sequence ID" value="NC_018178.1"/>
</dbReference>
<reference evidence="8 9" key="1">
    <citation type="journal article" date="2013" name="PLoS ONE">
        <title>Genomic analysis of Melioribacter roseus, facultatively anaerobic organotrophic bacterium representing a novel deep lineage within Bacteriodetes/Chlorobi group.</title>
        <authorList>
            <person name="Kadnikov V.V."/>
            <person name="Mardanov A.V."/>
            <person name="Podosokorskaya O.A."/>
            <person name="Gavrilov S.N."/>
            <person name="Kublanov I.V."/>
            <person name="Beletsky A.V."/>
            <person name="Bonch-Osmolovskaya E.A."/>
            <person name="Ravin N.V."/>
        </authorList>
    </citation>
    <scope>NUCLEOTIDE SEQUENCE [LARGE SCALE GENOMIC DNA]</scope>
    <source>
        <strain evidence="9">JCM 17771 / P3M-2</strain>
    </source>
</reference>
<keyword evidence="4 6" id="KW-1133">Transmembrane helix</keyword>
<feature type="transmembrane region" description="Helical" evidence="6">
    <location>
        <begin position="102"/>
        <end position="121"/>
    </location>
</feature>
<keyword evidence="3 6" id="KW-0812">Transmembrane</keyword>
<dbReference type="SUPFAM" id="SSF103481">
    <property type="entry name" value="Multidrug resistance efflux transporter EmrE"/>
    <property type="match status" value="2"/>
</dbReference>
<feature type="transmembrane region" description="Helical" evidence="6">
    <location>
        <begin position="37"/>
        <end position="55"/>
    </location>
</feature>
<dbReference type="Gene3D" id="1.10.3730.20">
    <property type="match status" value="1"/>
</dbReference>
<dbReference type="InterPro" id="IPR037185">
    <property type="entry name" value="EmrE-like"/>
</dbReference>
<dbReference type="OrthoDB" id="1117213at2"/>
<dbReference type="InterPro" id="IPR050638">
    <property type="entry name" value="AA-Vitamin_Transporters"/>
</dbReference>
<dbReference type="HOGENOM" id="CLU_033863_4_1_10"/>
<comment type="similarity">
    <text evidence="2">Belongs to the EamA transporter family.</text>
</comment>
<evidence type="ECO:0000313" key="8">
    <source>
        <dbReference type="EMBL" id="AFN73962.1"/>
    </source>
</evidence>